<dbReference type="EMBL" id="JAPNUD010000048">
    <property type="protein sequence ID" value="MDA0642713.1"/>
    <property type="molecule type" value="Genomic_DNA"/>
</dbReference>
<feature type="compositionally biased region" description="Low complexity" evidence="1">
    <location>
        <begin position="1"/>
        <end position="21"/>
    </location>
</feature>
<accession>A0ABT4SZM0</accession>
<evidence type="ECO:0000256" key="1">
    <source>
        <dbReference type="SAM" id="MobiDB-lite"/>
    </source>
</evidence>
<proteinExistence type="predicted"/>
<evidence type="ECO:0000313" key="2">
    <source>
        <dbReference type="EMBL" id="MDA0642713.1"/>
    </source>
</evidence>
<comment type="caution">
    <text evidence="2">The sequence shown here is derived from an EMBL/GenBank/DDBJ whole genome shotgun (WGS) entry which is preliminary data.</text>
</comment>
<keyword evidence="3" id="KW-1185">Reference proteome</keyword>
<organism evidence="2 3">
    <name type="scientific">Nonomuraea ferruginea</name>
    <dbReference type="NCBI Taxonomy" id="46174"/>
    <lineage>
        <taxon>Bacteria</taxon>
        <taxon>Bacillati</taxon>
        <taxon>Actinomycetota</taxon>
        <taxon>Actinomycetes</taxon>
        <taxon>Streptosporangiales</taxon>
        <taxon>Streptosporangiaceae</taxon>
        <taxon>Nonomuraea</taxon>
    </lineage>
</organism>
<dbReference type="RefSeq" id="WP_261808346.1">
    <property type="nucleotide sequence ID" value="NZ_BAABFD010000011.1"/>
</dbReference>
<reference evidence="2 3" key="1">
    <citation type="submission" date="2022-11" db="EMBL/GenBank/DDBJ databases">
        <title>Nonomuraea corallina sp. nov., a new species of the genus Nonomuraea isolated from sea side sediment in Thai sea.</title>
        <authorList>
            <person name="Ngamcharungchit C."/>
            <person name="Matsumoto A."/>
            <person name="Suriyachadkun C."/>
            <person name="Panbangred W."/>
            <person name="Inahashi Y."/>
            <person name="Intra B."/>
        </authorList>
    </citation>
    <scope>NUCLEOTIDE SEQUENCE [LARGE SCALE GENOMIC DNA]</scope>
    <source>
        <strain evidence="2 3">DSM 43553</strain>
    </source>
</reference>
<sequence length="42" mass="4075">MDVPPAKPGGAAAPTGQATVPRGGDGRTDCAVNLMDAGQLPL</sequence>
<dbReference type="Proteomes" id="UP001212498">
    <property type="component" value="Unassembled WGS sequence"/>
</dbReference>
<evidence type="ECO:0000313" key="3">
    <source>
        <dbReference type="Proteomes" id="UP001212498"/>
    </source>
</evidence>
<name>A0ABT4SZM0_9ACTN</name>
<gene>
    <name evidence="2" type="ORF">OUY24_18965</name>
</gene>
<feature type="region of interest" description="Disordered" evidence="1">
    <location>
        <begin position="1"/>
        <end position="27"/>
    </location>
</feature>
<protein>
    <submittedName>
        <fullName evidence="2">Uncharacterized protein</fullName>
    </submittedName>
</protein>